<feature type="transmembrane region" description="Helical" evidence="9">
    <location>
        <begin position="403"/>
        <end position="425"/>
    </location>
</feature>
<name>A0A4S2HDA9_9PROT</name>
<feature type="transmembrane region" description="Helical" evidence="9">
    <location>
        <begin position="30"/>
        <end position="52"/>
    </location>
</feature>
<feature type="region of interest" description="Disordered" evidence="10">
    <location>
        <begin position="215"/>
        <end position="240"/>
    </location>
</feature>
<evidence type="ECO:0000256" key="7">
    <source>
        <dbReference type="ARBA" id="ARBA00022989"/>
    </source>
</evidence>
<keyword evidence="6 9" id="KW-0812">Transmembrane</keyword>
<evidence type="ECO:0000256" key="3">
    <source>
        <dbReference type="ARBA" id="ARBA00016864"/>
    </source>
</evidence>
<evidence type="ECO:0000256" key="10">
    <source>
        <dbReference type="SAM" id="MobiDB-lite"/>
    </source>
</evidence>
<evidence type="ECO:0000256" key="2">
    <source>
        <dbReference type="ARBA" id="ARBA00007069"/>
    </source>
</evidence>
<dbReference type="EMBL" id="SRXV01000001">
    <property type="protein sequence ID" value="TGY94030.1"/>
    <property type="molecule type" value="Genomic_DNA"/>
</dbReference>
<dbReference type="Gene3D" id="1.10.3720.10">
    <property type="entry name" value="MetI-like"/>
    <property type="match status" value="1"/>
</dbReference>
<dbReference type="RefSeq" id="WP_135943225.1">
    <property type="nucleotide sequence ID" value="NZ_BMEI01000001.1"/>
</dbReference>
<gene>
    <name evidence="12" type="primary">pstA</name>
    <name evidence="12" type="ORF">E5162_01705</name>
</gene>
<comment type="caution">
    <text evidence="12">The sequence shown here is derived from an EMBL/GenBank/DDBJ whole genome shotgun (WGS) entry which is preliminary data.</text>
</comment>
<evidence type="ECO:0000256" key="1">
    <source>
        <dbReference type="ARBA" id="ARBA00004651"/>
    </source>
</evidence>
<keyword evidence="7 9" id="KW-1133">Transmembrane helix</keyword>
<feature type="transmembrane region" description="Helical" evidence="9">
    <location>
        <begin position="357"/>
        <end position="383"/>
    </location>
</feature>
<dbReference type="Proteomes" id="UP000305451">
    <property type="component" value="Unassembled WGS sequence"/>
</dbReference>
<dbReference type="InterPro" id="IPR024573">
    <property type="entry name" value="DUF3333"/>
</dbReference>
<feature type="transmembrane region" description="Helical" evidence="9">
    <location>
        <begin position="552"/>
        <end position="572"/>
    </location>
</feature>
<dbReference type="AlphaFoldDB" id="A0A4S2HDA9"/>
<feature type="transmembrane region" description="Helical" evidence="9">
    <location>
        <begin position="474"/>
        <end position="499"/>
    </location>
</feature>
<evidence type="ECO:0000313" key="13">
    <source>
        <dbReference type="Proteomes" id="UP000305451"/>
    </source>
</evidence>
<organism evidence="12 13">
    <name type="scientific">Marinicauda pacifica</name>
    <dbReference type="NCBI Taxonomy" id="1133559"/>
    <lineage>
        <taxon>Bacteria</taxon>
        <taxon>Pseudomonadati</taxon>
        <taxon>Pseudomonadota</taxon>
        <taxon>Alphaproteobacteria</taxon>
        <taxon>Maricaulales</taxon>
        <taxon>Maricaulaceae</taxon>
        <taxon>Marinicauda</taxon>
    </lineage>
</organism>
<dbReference type="CDD" id="cd06261">
    <property type="entry name" value="TM_PBP2"/>
    <property type="match status" value="1"/>
</dbReference>
<dbReference type="SUPFAM" id="SSF161098">
    <property type="entry name" value="MetI-like"/>
    <property type="match status" value="1"/>
</dbReference>
<dbReference type="PANTHER" id="PTHR43470">
    <property type="entry name" value="PHOSPHATE TRANSPORT SYSTEM PERMEASE PROTEIN PSTA-RELATED"/>
    <property type="match status" value="1"/>
</dbReference>
<evidence type="ECO:0000256" key="5">
    <source>
        <dbReference type="ARBA" id="ARBA00022475"/>
    </source>
</evidence>
<evidence type="ECO:0000259" key="11">
    <source>
        <dbReference type="PROSITE" id="PS50928"/>
    </source>
</evidence>
<keyword evidence="8 9" id="KW-0472">Membrane</keyword>
<dbReference type="NCBIfam" id="TIGR00974">
    <property type="entry name" value="3a0107s02c"/>
    <property type="match status" value="1"/>
</dbReference>
<keyword evidence="4" id="KW-0813">Transport</keyword>
<dbReference type="Pfam" id="PF11812">
    <property type="entry name" value="DUF3333"/>
    <property type="match status" value="1"/>
</dbReference>
<evidence type="ECO:0000256" key="4">
    <source>
        <dbReference type="ARBA" id="ARBA00022448"/>
    </source>
</evidence>
<keyword evidence="13" id="KW-1185">Reference proteome</keyword>
<evidence type="ECO:0000256" key="8">
    <source>
        <dbReference type="ARBA" id="ARBA00023136"/>
    </source>
</evidence>
<proteinExistence type="inferred from homology"/>
<feature type="compositionally biased region" description="Basic and acidic residues" evidence="10">
    <location>
        <begin position="217"/>
        <end position="227"/>
    </location>
</feature>
<dbReference type="OrthoDB" id="9807065at2"/>
<dbReference type="InterPro" id="IPR005672">
    <property type="entry name" value="Phosphate_PstA"/>
</dbReference>
<dbReference type="Pfam" id="PF00528">
    <property type="entry name" value="BPD_transp_1"/>
    <property type="match status" value="1"/>
</dbReference>
<evidence type="ECO:0000313" key="12">
    <source>
        <dbReference type="EMBL" id="TGY94030.1"/>
    </source>
</evidence>
<evidence type="ECO:0000256" key="6">
    <source>
        <dbReference type="ARBA" id="ARBA00022692"/>
    </source>
</evidence>
<dbReference type="InterPro" id="IPR000515">
    <property type="entry name" value="MetI-like"/>
</dbReference>
<protein>
    <recommendedName>
        <fullName evidence="3 9">Phosphate transport system permease protein PstA</fullName>
    </recommendedName>
</protein>
<dbReference type="PANTHER" id="PTHR43470:SF5">
    <property type="entry name" value="PHOSPHATE TRANSPORT SYSTEM PERMEASE PROTEIN PSTA"/>
    <property type="match status" value="1"/>
</dbReference>
<comment type="similarity">
    <text evidence="2 9">Belongs to the binding-protein-dependent transport system permease family. CysTW subfamily.</text>
</comment>
<sequence>MTDRAPSSDIRKAIETRLARRHRAERRFQFYGMAAIALAVLFLVVLLSSIIVQALPAFTQHTLTLPVRVEAELADPQDDRSEESLRAGSYSRMLQVALQDQFPSVTGRSELRALFGLYSSVNSAKLLNQVVENPDIIGETIEFSMPISDDADLYLKGLTTDERFVDRNEPLTLSGAEGEVTLTASDPVFSAFIEEVNDTLRARIQTVSDRAATAQARADRAETEDARQAAAAGAERARREADQLEERLQAREALSLSPEMASLLVRLGGGVVQITQLEPGGRVARGEVVIAPERDGVYQDWTEWRIETPAAGRRIGDVQIVFARALDDRGLVENGLNLILFTNADSREPELAGVRGALIGSVLTMIITMLMAVPIGVGTAIYLEEFAPRNRLSEIIEVNINNLAAVPSIVFGLLGLAVFINTFGMPRSAPLVGGFVLALMTLPTVIISSRAALKAVPPSIREAALGVGASRMQAVFGHVLPMAMPGILTGSIIGLAQALGETAPLLMIGMVAFIADPPTMGVAGFTEPATVMPVQIFLWSSGAERAFEAKTAAAILILLALMVLFNAAAIYLRSRFERRW</sequence>
<feature type="domain" description="ABC transmembrane type-1" evidence="11">
    <location>
        <begin position="358"/>
        <end position="568"/>
    </location>
</feature>
<reference evidence="12 13" key="1">
    <citation type="journal article" date="2013" name="Int. J. Syst. Evol. Microbiol.">
        <title>Marinicauda pacifica gen. nov., sp. nov., a prosthecate alphaproteobacterium of the family Hyphomonadaceae isolated from deep seawater.</title>
        <authorList>
            <person name="Zhang X.Y."/>
            <person name="Li G.W."/>
            <person name="Wang C.S."/>
            <person name="Zhang Y.J."/>
            <person name="Xu X.W."/>
            <person name="Li H."/>
            <person name="Liu A."/>
            <person name="Liu C."/>
            <person name="Xie B.B."/>
            <person name="Qin Q.L."/>
            <person name="Xu Z."/>
            <person name="Chen X.L."/>
            <person name="Zhou B.C."/>
            <person name="Zhang Y.Z."/>
        </authorList>
    </citation>
    <scope>NUCLEOTIDE SEQUENCE [LARGE SCALE GENOMIC DNA]</scope>
    <source>
        <strain evidence="12 13">P-1 km-3</strain>
    </source>
</reference>
<evidence type="ECO:0000256" key="9">
    <source>
        <dbReference type="RuleBase" id="RU363043"/>
    </source>
</evidence>
<dbReference type="GO" id="GO:0035435">
    <property type="term" value="P:phosphate ion transmembrane transport"/>
    <property type="evidence" value="ECO:0007669"/>
    <property type="project" value="InterPro"/>
</dbReference>
<feature type="transmembrane region" description="Helical" evidence="9">
    <location>
        <begin position="431"/>
        <end position="453"/>
    </location>
</feature>
<dbReference type="InterPro" id="IPR035906">
    <property type="entry name" value="MetI-like_sf"/>
</dbReference>
<dbReference type="GO" id="GO:0005315">
    <property type="term" value="F:phosphate transmembrane transporter activity"/>
    <property type="evidence" value="ECO:0007669"/>
    <property type="project" value="InterPro"/>
</dbReference>
<dbReference type="GO" id="GO:0005886">
    <property type="term" value="C:plasma membrane"/>
    <property type="evidence" value="ECO:0007669"/>
    <property type="project" value="UniProtKB-SubCell"/>
</dbReference>
<keyword evidence="5 9" id="KW-1003">Cell membrane</keyword>
<dbReference type="PROSITE" id="PS50928">
    <property type="entry name" value="ABC_TM1"/>
    <property type="match status" value="1"/>
</dbReference>
<accession>A0A4S2HDA9</accession>
<comment type="subcellular location">
    <subcellularLocation>
        <location evidence="9">Cell inner membrane</location>
        <topology evidence="9">Multi-pass membrane protein</topology>
    </subcellularLocation>
    <subcellularLocation>
        <location evidence="1">Cell membrane</location>
        <topology evidence="1">Multi-pass membrane protein</topology>
    </subcellularLocation>
</comment>